<evidence type="ECO:0000313" key="1">
    <source>
        <dbReference type="EMBL" id="MDB0524689.1"/>
    </source>
</evidence>
<gene>
    <name evidence="1" type="ORF">LBW55_24050</name>
</gene>
<sequence>MHRRDIIAIVYKGEAKEAVTLTIENMRMASEVKKTYGAKVLGIEKLAPEWREAWKELQ</sequence>
<reference evidence="1" key="1">
    <citation type="submission" date="2021-09" db="EMBL/GenBank/DDBJ databases">
        <title>Genomic analysis of Ralstonia spp.</title>
        <authorList>
            <person name="Aburjaile F."/>
            <person name="Ariute J.C."/>
            <person name="Pais A.K.L."/>
            <person name="Albuquerque G.M.R."/>
            <person name="Silva A.M.F."/>
            <person name="Brenig B."/>
            <person name="Azevedo V."/>
            <person name="Matiuzzi M."/>
            <person name="Ramos R."/>
            <person name="Goes-Neto A."/>
            <person name="Soares S."/>
            <person name="Iseppon A.M.B."/>
            <person name="Souza E."/>
            <person name="Gama M."/>
        </authorList>
    </citation>
    <scope>NUCLEOTIDE SEQUENCE</scope>
    <source>
        <strain evidence="1">B4</strain>
    </source>
</reference>
<accession>A0AAE3NPK2</accession>
<dbReference type="RefSeq" id="WP_184849548.1">
    <property type="nucleotide sequence ID" value="NZ_JABZEH010000001.1"/>
</dbReference>
<organism evidence="1 2">
    <name type="scientific">Ralstonia solanacearum</name>
    <name type="common">Pseudomonas solanacearum</name>
    <dbReference type="NCBI Taxonomy" id="305"/>
    <lineage>
        <taxon>Bacteria</taxon>
        <taxon>Pseudomonadati</taxon>
        <taxon>Pseudomonadota</taxon>
        <taxon>Betaproteobacteria</taxon>
        <taxon>Burkholderiales</taxon>
        <taxon>Burkholderiaceae</taxon>
        <taxon>Ralstonia</taxon>
        <taxon>Ralstonia solanacearum species complex</taxon>
    </lineage>
</organism>
<name>A0AAE3NPK2_RALSL</name>
<dbReference type="AlphaFoldDB" id="A0AAE3NPK2"/>
<dbReference type="Proteomes" id="UP001143674">
    <property type="component" value="Unassembled WGS sequence"/>
</dbReference>
<evidence type="ECO:0000313" key="2">
    <source>
        <dbReference type="Proteomes" id="UP001143674"/>
    </source>
</evidence>
<dbReference type="EMBL" id="JAIVEX010000016">
    <property type="protein sequence ID" value="MDB0524689.1"/>
    <property type="molecule type" value="Genomic_DNA"/>
</dbReference>
<protein>
    <submittedName>
        <fullName evidence="1">Uncharacterized protein</fullName>
    </submittedName>
</protein>
<proteinExistence type="predicted"/>
<comment type="caution">
    <text evidence="1">The sequence shown here is derived from an EMBL/GenBank/DDBJ whole genome shotgun (WGS) entry which is preliminary data.</text>
</comment>